<reference evidence="2" key="1">
    <citation type="journal article" date="2020" name="Stud. Mycol.">
        <title>101 Dothideomycetes genomes: a test case for predicting lifestyles and emergence of pathogens.</title>
        <authorList>
            <person name="Haridas S."/>
            <person name="Albert R."/>
            <person name="Binder M."/>
            <person name="Bloem J."/>
            <person name="Labutti K."/>
            <person name="Salamov A."/>
            <person name="Andreopoulos B."/>
            <person name="Baker S."/>
            <person name="Barry K."/>
            <person name="Bills G."/>
            <person name="Bluhm B."/>
            <person name="Cannon C."/>
            <person name="Castanera R."/>
            <person name="Culley D."/>
            <person name="Daum C."/>
            <person name="Ezra D."/>
            <person name="Gonzalez J."/>
            <person name="Henrissat B."/>
            <person name="Kuo A."/>
            <person name="Liang C."/>
            <person name="Lipzen A."/>
            <person name="Lutzoni F."/>
            <person name="Magnuson J."/>
            <person name="Mondo S."/>
            <person name="Nolan M."/>
            <person name="Ohm R."/>
            <person name="Pangilinan J."/>
            <person name="Park H.-J."/>
            <person name="Ramirez L."/>
            <person name="Alfaro M."/>
            <person name="Sun H."/>
            <person name="Tritt A."/>
            <person name="Yoshinaga Y."/>
            <person name="Zwiers L.-H."/>
            <person name="Turgeon B."/>
            <person name="Goodwin S."/>
            <person name="Spatafora J."/>
            <person name="Crous P."/>
            <person name="Grigoriev I."/>
        </authorList>
    </citation>
    <scope>NUCLEOTIDE SEQUENCE</scope>
    <source>
        <strain evidence="2">CBS 262.69</strain>
    </source>
</reference>
<dbReference type="EMBL" id="ML996692">
    <property type="protein sequence ID" value="KAF2402001.1"/>
    <property type="molecule type" value="Genomic_DNA"/>
</dbReference>
<evidence type="ECO:0000256" key="1">
    <source>
        <dbReference type="SAM" id="MobiDB-lite"/>
    </source>
</evidence>
<proteinExistence type="predicted"/>
<sequence>MGTGMYRVLQSAEKQRAKISASSNARAEHGPASRSGTSITCTMTTRSASRAEAGRPGAAPPKNKTNITNSRLRVNTPPLSASNITGNQRAAAGTLEPYKRPGPRGRHGARQEQRNLKSHFSRGVAVCRRTRGRGIAKVFFPRP</sequence>
<evidence type="ECO:0000313" key="3">
    <source>
        <dbReference type="Proteomes" id="UP000799640"/>
    </source>
</evidence>
<accession>A0A6G1I1E5</accession>
<feature type="compositionally biased region" description="Polar residues" evidence="1">
    <location>
        <begin position="34"/>
        <end position="45"/>
    </location>
</feature>
<dbReference type="AlphaFoldDB" id="A0A6G1I1E5"/>
<evidence type="ECO:0000313" key="2">
    <source>
        <dbReference type="EMBL" id="KAF2402001.1"/>
    </source>
</evidence>
<protein>
    <submittedName>
        <fullName evidence="2">Uncharacterized protein</fullName>
    </submittedName>
</protein>
<name>A0A6G1I1E5_9PEZI</name>
<keyword evidence="3" id="KW-1185">Reference proteome</keyword>
<feature type="region of interest" description="Disordered" evidence="1">
    <location>
        <begin position="13"/>
        <end position="117"/>
    </location>
</feature>
<dbReference type="Proteomes" id="UP000799640">
    <property type="component" value="Unassembled WGS sequence"/>
</dbReference>
<gene>
    <name evidence="2" type="ORF">EJ06DRAFT_371446</name>
</gene>
<feature type="compositionally biased region" description="Low complexity" evidence="1">
    <location>
        <begin position="46"/>
        <end position="61"/>
    </location>
</feature>
<organism evidence="2 3">
    <name type="scientific">Trichodelitschia bisporula</name>
    <dbReference type="NCBI Taxonomy" id="703511"/>
    <lineage>
        <taxon>Eukaryota</taxon>
        <taxon>Fungi</taxon>
        <taxon>Dikarya</taxon>
        <taxon>Ascomycota</taxon>
        <taxon>Pezizomycotina</taxon>
        <taxon>Dothideomycetes</taxon>
        <taxon>Dothideomycetes incertae sedis</taxon>
        <taxon>Phaeotrichales</taxon>
        <taxon>Phaeotrichaceae</taxon>
        <taxon>Trichodelitschia</taxon>
    </lineage>
</organism>
<feature type="compositionally biased region" description="Polar residues" evidence="1">
    <location>
        <begin position="63"/>
        <end position="88"/>
    </location>
</feature>